<name>E5AUW2_MYCRK</name>
<protein>
    <submittedName>
        <fullName evidence="1">Uncharacterized protein</fullName>
    </submittedName>
</protein>
<keyword evidence="1" id="KW-0614">Plasmid</keyword>
<proteinExistence type="predicted"/>
<geneLocation type="plasmid" evidence="1 2">
    <name>pBRH01</name>
</geneLocation>
<sequence length="82" mass="8404">MLTCAAHAARAAASDSASSPFVPGAIAGIVHGDRVDPSGDCQSRVLRCDAGAAMFGYCAASDAVSRLRAFNRCYASSPRARL</sequence>
<dbReference type="Proteomes" id="UP000007437">
    <property type="component" value="Plasmid pBRH01"/>
</dbReference>
<evidence type="ECO:0000313" key="2">
    <source>
        <dbReference type="Proteomes" id="UP000007437"/>
    </source>
</evidence>
<dbReference type="KEGG" id="brh:RBRH_00239"/>
<organism evidence="1 2">
    <name type="scientific">Mycetohabitans rhizoxinica (strain DSM 19002 / CIP 109453 / HKI 454)</name>
    <name type="common">Paraburkholderia rhizoxinica</name>
    <dbReference type="NCBI Taxonomy" id="882378"/>
    <lineage>
        <taxon>Bacteria</taxon>
        <taxon>Pseudomonadati</taxon>
        <taxon>Pseudomonadota</taxon>
        <taxon>Betaproteobacteria</taxon>
        <taxon>Burkholderiales</taxon>
        <taxon>Burkholderiaceae</taxon>
        <taxon>Mycetohabitans</taxon>
    </lineage>
</organism>
<dbReference type="HOGENOM" id="CLU_2551855_0_0_4"/>
<dbReference type="AlphaFoldDB" id="E5AUW2"/>
<gene>
    <name evidence="1" type="ordered locus">RBRH_00239</name>
</gene>
<accession>E5AUW2</accession>
<evidence type="ECO:0000313" key="1">
    <source>
        <dbReference type="EMBL" id="CBW76886.1"/>
    </source>
</evidence>
<dbReference type="EMBL" id="FR687360">
    <property type="protein sequence ID" value="CBW76886.1"/>
    <property type="molecule type" value="Genomic_DNA"/>
</dbReference>
<reference evidence="1 2" key="1">
    <citation type="journal article" date="2011" name="J. Bacteriol.">
        <title>Complete genome sequence of Burkholderia rhizoxinica, an endosymbiont of Rhizopus microsporus.</title>
        <authorList>
            <person name="Lackner G."/>
            <person name="Moebius N."/>
            <person name="Partida-Martinez L."/>
            <person name="Hertweck C."/>
        </authorList>
    </citation>
    <scope>NUCLEOTIDE SEQUENCE [LARGE SCALE GENOMIC DNA]</scope>
    <source>
        <strain evidence="2">DSM 19002 / CIP 109453 / HKI 454</strain>
        <plasmid evidence="1 2">pBRH01</plasmid>
    </source>
</reference>